<evidence type="ECO:0000256" key="4">
    <source>
        <dbReference type="ARBA" id="ARBA00022603"/>
    </source>
</evidence>
<feature type="domain" description="Methyltransferase type 11" evidence="9">
    <location>
        <begin position="51"/>
        <end position="144"/>
    </location>
</feature>
<evidence type="ECO:0000313" key="10">
    <source>
        <dbReference type="EMBL" id="MBT1071740.1"/>
    </source>
</evidence>
<reference evidence="10 11" key="1">
    <citation type="submission" date="2021-05" db="EMBL/GenBank/DDBJ databases">
        <title>The draft genome of Geobacter chapellei DSM 13688.</title>
        <authorList>
            <person name="Xu Z."/>
            <person name="Masuda Y."/>
            <person name="Itoh H."/>
            <person name="Senoo K."/>
        </authorList>
    </citation>
    <scope>NUCLEOTIDE SEQUENCE [LARGE SCALE GENOMIC DNA]</scope>
    <source>
        <strain evidence="10 11">DSM 13688</strain>
    </source>
</reference>
<name>A0ABS5U7U3_9BACT</name>
<dbReference type="SUPFAM" id="SSF53335">
    <property type="entry name" value="S-adenosyl-L-methionine-dependent methyltransferases"/>
    <property type="match status" value="1"/>
</dbReference>
<keyword evidence="6 8" id="KW-0949">S-adenosyl-L-methionine</keyword>
<dbReference type="EMBL" id="JAHDYS010000006">
    <property type="protein sequence ID" value="MBT1071740.1"/>
    <property type="molecule type" value="Genomic_DNA"/>
</dbReference>
<keyword evidence="11" id="KW-1185">Reference proteome</keyword>
<evidence type="ECO:0000256" key="8">
    <source>
        <dbReference type="HAMAP-Rule" id="MF_00835"/>
    </source>
</evidence>
<keyword evidence="7 8" id="KW-0093">Biotin biosynthesis</keyword>
<evidence type="ECO:0000256" key="5">
    <source>
        <dbReference type="ARBA" id="ARBA00022679"/>
    </source>
</evidence>
<dbReference type="PANTHER" id="PTHR13090:SF1">
    <property type="entry name" value="ARGININE-HYDROXYLASE NDUFAF5, MITOCHONDRIAL"/>
    <property type="match status" value="1"/>
</dbReference>
<dbReference type="GO" id="GO:0102130">
    <property type="term" value="F:malonyl-CoA methyltransferase activity"/>
    <property type="evidence" value="ECO:0007669"/>
    <property type="project" value="UniProtKB-EC"/>
</dbReference>
<comment type="similarity">
    <text evidence="8">Belongs to the methyltransferase superfamily.</text>
</comment>
<comment type="catalytic activity">
    <reaction evidence="1 8">
        <text>malonyl-[ACP] + S-adenosyl-L-methionine = malonyl-[ACP] methyl ester + S-adenosyl-L-homocysteine</text>
        <dbReference type="Rhea" id="RHEA:17105"/>
        <dbReference type="Rhea" id="RHEA-COMP:9623"/>
        <dbReference type="Rhea" id="RHEA-COMP:9954"/>
        <dbReference type="ChEBI" id="CHEBI:57856"/>
        <dbReference type="ChEBI" id="CHEBI:59789"/>
        <dbReference type="ChEBI" id="CHEBI:78449"/>
        <dbReference type="ChEBI" id="CHEBI:78845"/>
        <dbReference type="EC" id="2.1.1.197"/>
    </reaction>
</comment>
<dbReference type="InterPro" id="IPR029063">
    <property type="entry name" value="SAM-dependent_MTases_sf"/>
</dbReference>
<accession>A0ABS5U7U3</accession>
<dbReference type="Gene3D" id="3.40.50.150">
    <property type="entry name" value="Vaccinia Virus protein VP39"/>
    <property type="match status" value="1"/>
</dbReference>
<evidence type="ECO:0000313" key="11">
    <source>
        <dbReference type="Proteomes" id="UP000784128"/>
    </source>
</evidence>
<dbReference type="GO" id="GO:0032259">
    <property type="term" value="P:methylation"/>
    <property type="evidence" value="ECO:0007669"/>
    <property type="project" value="UniProtKB-KW"/>
</dbReference>
<dbReference type="InterPro" id="IPR013216">
    <property type="entry name" value="Methyltransf_11"/>
</dbReference>
<comment type="caution">
    <text evidence="10">The sequence shown here is derived from an EMBL/GenBank/DDBJ whole genome shotgun (WGS) entry which is preliminary data.</text>
</comment>
<dbReference type="Proteomes" id="UP000784128">
    <property type="component" value="Unassembled WGS sequence"/>
</dbReference>
<keyword evidence="4 8" id="KW-0489">Methyltransferase</keyword>
<sequence>MTVAATRNRIGKAFHRQAGQYDQHAVVQKRVVQHLERLIQAHLEISPKRLLDIGCGTGNLLALLQKRFPLSRLHGLDLAFNMALSSSNKIGSDALIVNGDAEQLPYRDSSFELVVSASTLQWIGDLDACLKECFRVLVPGGLFCAAFFGGNTLWELQESYRQALGNCALSDGRLRRLQHFKKLEEVHAALLATDFEQAVVASETEMEYHPDVSHLLRSIKGVGAATAAVNDSGGGLGWRGFLHNMQRIYSSRFQDDGKIPATYEVFYIIARRPQSPLGSNDPFFQERKSSSLK</sequence>
<evidence type="ECO:0000256" key="6">
    <source>
        <dbReference type="ARBA" id="ARBA00022691"/>
    </source>
</evidence>
<dbReference type="EC" id="2.1.1.197" evidence="3 8"/>
<evidence type="ECO:0000256" key="2">
    <source>
        <dbReference type="ARBA" id="ARBA00004746"/>
    </source>
</evidence>
<dbReference type="NCBIfam" id="TIGR02072">
    <property type="entry name" value="BioC"/>
    <property type="match status" value="1"/>
</dbReference>
<protein>
    <recommendedName>
        <fullName evidence="3 8">Malonyl-[acyl-carrier protein] O-methyltransferase</fullName>
        <shortName evidence="8">Malonyl-ACP O-methyltransferase</shortName>
        <ecNumber evidence="3 8">2.1.1.197</ecNumber>
    </recommendedName>
    <alternativeName>
        <fullName evidence="8">Biotin synthesis protein BioC</fullName>
    </alternativeName>
</protein>
<dbReference type="CDD" id="cd02440">
    <property type="entry name" value="AdoMet_MTases"/>
    <property type="match status" value="1"/>
</dbReference>
<organism evidence="10 11">
    <name type="scientific">Pelotalea chapellei</name>
    <dbReference type="NCBI Taxonomy" id="44671"/>
    <lineage>
        <taxon>Bacteria</taxon>
        <taxon>Pseudomonadati</taxon>
        <taxon>Thermodesulfobacteriota</taxon>
        <taxon>Desulfuromonadia</taxon>
        <taxon>Geobacterales</taxon>
        <taxon>Geobacteraceae</taxon>
        <taxon>Pelotalea</taxon>
    </lineage>
</organism>
<evidence type="ECO:0000256" key="1">
    <source>
        <dbReference type="ARBA" id="ARBA00000852"/>
    </source>
</evidence>
<proteinExistence type="inferred from homology"/>
<gene>
    <name evidence="8 10" type="primary">bioC</name>
    <name evidence="10" type="ORF">KJB30_08095</name>
</gene>
<dbReference type="Pfam" id="PF08241">
    <property type="entry name" value="Methyltransf_11"/>
    <property type="match status" value="1"/>
</dbReference>
<dbReference type="InterPro" id="IPR050602">
    <property type="entry name" value="Malonyl-ACP_OMT"/>
</dbReference>
<evidence type="ECO:0000259" key="9">
    <source>
        <dbReference type="Pfam" id="PF08241"/>
    </source>
</evidence>
<dbReference type="InterPro" id="IPR011814">
    <property type="entry name" value="BioC"/>
</dbReference>
<evidence type="ECO:0000256" key="7">
    <source>
        <dbReference type="ARBA" id="ARBA00022756"/>
    </source>
</evidence>
<comment type="function">
    <text evidence="8">Converts the free carboxyl group of a malonyl-thioester to its methyl ester by transfer of a methyl group from S-adenosyl-L-methionine (SAM). It allows to synthesize pimeloyl-ACP via the fatty acid synthetic pathway.</text>
</comment>
<dbReference type="PANTHER" id="PTHR13090">
    <property type="entry name" value="ARGININE-HYDROXYLASE NDUFAF5, MITOCHONDRIAL"/>
    <property type="match status" value="1"/>
</dbReference>
<dbReference type="RefSeq" id="WP_214297832.1">
    <property type="nucleotide sequence ID" value="NZ_JAHDYS010000006.1"/>
</dbReference>
<evidence type="ECO:0000256" key="3">
    <source>
        <dbReference type="ARBA" id="ARBA00012327"/>
    </source>
</evidence>
<dbReference type="HAMAP" id="MF_00835">
    <property type="entry name" value="BioC"/>
    <property type="match status" value="1"/>
</dbReference>
<keyword evidence="5 8" id="KW-0808">Transferase</keyword>
<comment type="pathway">
    <text evidence="2 8">Cofactor biosynthesis; biotin biosynthesis.</text>
</comment>